<dbReference type="Proteomes" id="UP000051686">
    <property type="component" value="Unassembled WGS sequence"/>
</dbReference>
<evidence type="ECO:0000313" key="1">
    <source>
        <dbReference type="EMBL" id="KRL05404.1"/>
    </source>
</evidence>
<dbReference type="STRING" id="1423777.FD46_GL000815"/>
<reference evidence="1 2" key="1">
    <citation type="journal article" date="2015" name="Genome Announc.">
        <title>Expanding the biotechnology potential of lactobacilli through comparative genomics of 213 strains and associated genera.</title>
        <authorList>
            <person name="Sun Z."/>
            <person name="Harris H.M."/>
            <person name="McCann A."/>
            <person name="Guo C."/>
            <person name="Argimon S."/>
            <person name="Zhang W."/>
            <person name="Yang X."/>
            <person name="Jeffery I.B."/>
            <person name="Cooney J.C."/>
            <person name="Kagawa T.F."/>
            <person name="Liu W."/>
            <person name="Song Y."/>
            <person name="Salvetti E."/>
            <person name="Wrobel A."/>
            <person name="Rasinkangas P."/>
            <person name="Parkhill J."/>
            <person name="Rea M.C."/>
            <person name="O'Sullivan O."/>
            <person name="Ritari J."/>
            <person name="Douillard F.P."/>
            <person name="Paul Ross R."/>
            <person name="Yang R."/>
            <person name="Briner A.E."/>
            <person name="Felis G.E."/>
            <person name="de Vos W.M."/>
            <person name="Barrangou R."/>
            <person name="Klaenhammer T.R."/>
            <person name="Caufield P.W."/>
            <person name="Cui Y."/>
            <person name="Zhang H."/>
            <person name="O'Toole P.W."/>
        </authorList>
    </citation>
    <scope>NUCLEOTIDE SEQUENCE [LARGE SCALE GENOMIC DNA]</scope>
    <source>
        <strain evidence="1 2">DSM 19972</strain>
    </source>
</reference>
<comment type="caution">
    <text evidence="1">The sequence shown here is derived from an EMBL/GenBank/DDBJ whole genome shotgun (WGS) entry which is preliminary data.</text>
</comment>
<evidence type="ECO:0008006" key="3">
    <source>
        <dbReference type="Google" id="ProtNLM"/>
    </source>
</evidence>
<organism evidence="1 2">
    <name type="scientific">Liquorilactobacillus oeni DSM 19972</name>
    <dbReference type="NCBI Taxonomy" id="1423777"/>
    <lineage>
        <taxon>Bacteria</taxon>
        <taxon>Bacillati</taxon>
        <taxon>Bacillota</taxon>
        <taxon>Bacilli</taxon>
        <taxon>Lactobacillales</taxon>
        <taxon>Lactobacillaceae</taxon>
        <taxon>Liquorilactobacillus</taxon>
    </lineage>
</organism>
<dbReference type="SUPFAM" id="SSF102462">
    <property type="entry name" value="Peptidyl-tRNA hydrolase II"/>
    <property type="match status" value="1"/>
</dbReference>
<dbReference type="EMBL" id="AZEH01000025">
    <property type="protein sequence ID" value="KRL05404.1"/>
    <property type="molecule type" value="Genomic_DNA"/>
</dbReference>
<gene>
    <name evidence="1" type="ORF">FD46_GL000815</name>
</gene>
<evidence type="ECO:0000313" key="2">
    <source>
        <dbReference type="Proteomes" id="UP000051686"/>
    </source>
</evidence>
<name>A0A0R1MBF9_9LACO</name>
<protein>
    <recommendedName>
        <fullName evidence="3">DUF2000 domain-containing protein</fullName>
    </recommendedName>
</protein>
<dbReference type="Gene3D" id="3.40.1490.10">
    <property type="entry name" value="Bit1"/>
    <property type="match status" value="1"/>
</dbReference>
<dbReference type="RefSeq" id="WP_057895749.1">
    <property type="nucleotide sequence ID" value="NZ_AZEH01000025.1"/>
</dbReference>
<dbReference type="Pfam" id="PF09391">
    <property type="entry name" value="DUF2000"/>
    <property type="match status" value="1"/>
</dbReference>
<dbReference type="InterPro" id="IPR018988">
    <property type="entry name" value="DUF2000"/>
</dbReference>
<sequence length="135" mass="14885">MQTKCVLIIDPELPLGLIANTAAILGCSLGKIHPEINGDDLLDQEKHSYPGIVKIPIPVLKAVSSKVKEIQIETEKIEEIEVISFADCAQTAKNYQEYAEKVQNSNHENIKLLGICLYSTTKKVNHFAGSLSLLR</sequence>
<dbReference type="AlphaFoldDB" id="A0A0R1MBF9"/>
<proteinExistence type="predicted"/>
<dbReference type="InterPro" id="IPR023476">
    <property type="entry name" value="Pep_tRNA_hydro_II_dom_sf"/>
</dbReference>
<accession>A0A0R1MBF9</accession>
<keyword evidence="2" id="KW-1185">Reference proteome</keyword>
<dbReference type="InterPro" id="IPR017021">
    <property type="entry name" value="UCP033763"/>
</dbReference>
<dbReference type="PIRSF" id="PIRSF033736">
    <property type="entry name" value="UCP033763"/>
    <property type="match status" value="1"/>
</dbReference>
<dbReference type="OrthoDB" id="1045582at2"/>
<dbReference type="PROSITE" id="PS51257">
    <property type="entry name" value="PROKAR_LIPOPROTEIN"/>
    <property type="match status" value="1"/>
</dbReference>